<reference evidence="22" key="1">
    <citation type="journal article" date="2019" name="Int. J. Syst. Evol. Microbiol.">
        <title>The Global Catalogue of Microorganisms (GCM) 10K type strain sequencing project: providing services to taxonomists for standard genome sequencing and annotation.</title>
        <authorList>
            <consortium name="The Broad Institute Genomics Platform"/>
            <consortium name="The Broad Institute Genome Sequencing Center for Infectious Disease"/>
            <person name="Wu L."/>
            <person name="Ma J."/>
        </authorList>
    </citation>
    <scope>NUCLEOTIDE SEQUENCE [LARGE SCALE GENOMIC DNA]</scope>
    <source>
        <strain evidence="22">IBRC-M 10813</strain>
    </source>
</reference>
<evidence type="ECO:0000313" key="22">
    <source>
        <dbReference type="Proteomes" id="UP001595843"/>
    </source>
</evidence>
<evidence type="ECO:0000256" key="16">
    <source>
        <dbReference type="NCBIfam" id="TIGR00593"/>
    </source>
</evidence>
<dbReference type="InterPro" id="IPR054690">
    <property type="entry name" value="DNA_polI_exonuclease"/>
</dbReference>
<gene>
    <name evidence="17 21" type="primary">polA</name>
    <name evidence="21" type="ORF">ACFOUO_02865</name>
</gene>
<keyword evidence="12 17" id="KW-0239">DNA-directed DNA polymerase</keyword>
<dbReference type="CDD" id="cd08637">
    <property type="entry name" value="DNA_pol_A_pol_I_C"/>
    <property type="match status" value="1"/>
</dbReference>
<dbReference type="SUPFAM" id="SSF56672">
    <property type="entry name" value="DNA/RNA polymerases"/>
    <property type="match status" value="1"/>
</dbReference>
<dbReference type="PRINTS" id="PR00868">
    <property type="entry name" value="DNAPOLI"/>
</dbReference>
<keyword evidence="8" id="KW-0540">Nuclease</keyword>
<dbReference type="RefSeq" id="WP_380701953.1">
    <property type="nucleotide sequence ID" value="NZ_JBHSAP010000007.1"/>
</dbReference>
<dbReference type="NCBIfam" id="NF004397">
    <property type="entry name" value="PRK05755.1"/>
    <property type="match status" value="1"/>
</dbReference>
<evidence type="ECO:0000259" key="18">
    <source>
        <dbReference type="SMART" id="SM00474"/>
    </source>
</evidence>
<keyword evidence="14 17" id="KW-0234">DNA repair</keyword>
<dbReference type="PROSITE" id="PS00447">
    <property type="entry name" value="DNA_POLYMERASE_A"/>
    <property type="match status" value="1"/>
</dbReference>
<dbReference type="Pfam" id="PF00476">
    <property type="entry name" value="DNA_pol_A"/>
    <property type="match status" value="1"/>
</dbReference>
<dbReference type="Pfam" id="PF01367">
    <property type="entry name" value="5_3_exonuc"/>
    <property type="match status" value="1"/>
</dbReference>
<dbReference type="InterPro" id="IPR020046">
    <property type="entry name" value="5-3_exonucl_a-hlix_arch_N"/>
</dbReference>
<dbReference type="CDD" id="cd09898">
    <property type="entry name" value="H3TH_53EXO"/>
    <property type="match status" value="1"/>
</dbReference>
<feature type="domain" description="DNA-directed DNA polymerase family A palm" evidence="20">
    <location>
        <begin position="639"/>
        <end position="846"/>
    </location>
</feature>
<comment type="caution">
    <text evidence="21">The sequence shown here is derived from an EMBL/GenBank/DDBJ whole genome shotgun (WGS) entry which is preliminary data.</text>
</comment>
<dbReference type="Gene3D" id="3.30.70.370">
    <property type="match status" value="1"/>
</dbReference>
<dbReference type="CDD" id="cd09859">
    <property type="entry name" value="PIN_53EXO"/>
    <property type="match status" value="1"/>
</dbReference>
<evidence type="ECO:0000256" key="2">
    <source>
        <dbReference type="ARBA" id="ARBA00011541"/>
    </source>
</evidence>
<evidence type="ECO:0000256" key="15">
    <source>
        <dbReference type="ARBA" id="ARBA00049244"/>
    </source>
</evidence>
<dbReference type="Proteomes" id="UP001595843">
    <property type="component" value="Unassembled WGS sequence"/>
</dbReference>
<dbReference type="InterPro" id="IPR043502">
    <property type="entry name" value="DNA/RNA_pol_sf"/>
</dbReference>
<comment type="subunit">
    <text evidence="2 17">Single-chain monomer with multiple functions.</text>
</comment>
<dbReference type="Pfam" id="PF02739">
    <property type="entry name" value="5_3_exonuc_N"/>
    <property type="match status" value="1"/>
</dbReference>
<dbReference type="InterPro" id="IPR012337">
    <property type="entry name" value="RNaseH-like_sf"/>
</dbReference>
<dbReference type="Gene3D" id="1.20.1060.10">
    <property type="entry name" value="Taq DNA Polymerase, Chain T, domain 4"/>
    <property type="match status" value="1"/>
</dbReference>
<evidence type="ECO:0000256" key="8">
    <source>
        <dbReference type="ARBA" id="ARBA00022722"/>
    </source>
</evidence>
<evidence type="ECO:0000256" key="13">
    <source>
        <dbReference type="ARBA" id="ARBA00023125"/>
    </source>
</evidence>
<dbReference type="SMART" id="SM00482">
    <property type="entry name" value="POLAc"/>
    <property type="match status" value="1"/>
</dbReference>
<dbReference type="InterPro" id="IPR020045">
    <property type="entry name" value="DNA_polI_H3TH"/>
</dbReference>
<proteinExistence type="inferred from homology"/>
<protein>
    <recommendedName>
        <fullName evidence="4 16">DNA polymerase I</fullName>
        <ecNumber evidence="3 16">2.7.7.7</ecNumber>
    </recommendedName>
</protein>
<evidence type="ECO:0000256" key="12">
    <source>
        <dbReference type="ARBA" id="ARBA00022932"/>
    </source>
</evidence>
<dbReference type="InterPro" id="IPR036397">
    <property type="entry name" value="RNaseH_sf"/>
</dbReference>
<dbReference type="GO" id="GO:0003887">
    <property type="term" value="F:DNA-directed DNA polymerase activity"/>
    <property type="evidence" value="ECO:0007669"/>
    <property type="project" value="UniProtKB-EC"/>
</dbReference>
<name>A0ABV8JEP0_9BACL</name>
<dbReference type="InterPro" id="IPR002298">
    <property type="entry name" value="DNA_polymerase_A"/>
</dbReference>
<sequence length="882" mass="100047">MNKLVLIDGNSIAFRAFYALPLLTNQSGTYTNAAYGFTMMLMKVLEEEKPTHMLVAFDIGKTTFRHKEYKEYKGKRDKTPGELSEQLPLIRDLLDAFGIQHYGLEGYEADDIIGTLACQADGEEVPVTIVSGDKDLLQLVTERVSVLMTRKGVTDTQRYDIQAISDRYGLKPKQIIDLKGLMGDSSDNIPGIPGVGEKTALKLLHQFGSVEGVLAHVDELPGKKLKERVAEHAEQARMSKVLATISCEVPLDFSLDDLKFEDFDPVNVVPLFKRLEFKTLLKRIQKDETPAIETVEAKKLTFATVNRENTKEWEGIFERAHLALYAEMTVPNYHRAEVPGIALSGEGIHLYIPLETALEWKAFKKWLADSAKQKTAYDVKGTHVALKRQGLESEGFTFDVLLASYLINPSESEHELSDIVGRKLDDSLPSDETVYGKGAKRRQLEGEELARHLTRKTEALFRLQPVLEKELQEAELASLFYDLELPVAKILAEMEWVGVKVDKEGLRKLEKELTAKLEELTTKIYGLAGTEFNINSPKQLAEILFDKLGLPVLKKTKTGYSTSADVLEKLAPRHEIVEEILHYRQVGKLISTYVEGLLKERFEEDGKIHTRFNQAITATGRLSSTDPNLQNIPIRLEEGRRIRKVFVPSEKNWWILSADYSQIELRVLAHLSGDESLIEAFKSNMDIHTKTAMDVFGVQKEDVTSQMRRHAKAVNFGIVYGISDYGLSQSLNISRKEAGEFIQRYFESYPGVKQYMDEIVRKARKDGYVTTMLRRRRYLPDIHSSNYNRRSFAERTAMNTPIQGTAADIIKKAMVEMSRALHKENLSARLLLQVHDELIFEAPEEELGILSDRVRRVMEEAIQLDVPLKVDVDSGRTWYEAK</sequence>
<dbReference type="Gene3D" id="3.30.420.10">
    <property type="entry name" value="Ribonuclease H-like superfamily/Ribonuclease H"/>
    <property type="match status" value="1"/>
</dbReference>
<evidence type="ECO:0000256" key="17">
    <source>
        <dbReference type="RuleBase" id="RU004460"/>
    </source>
</evidence>
<dbReference type="InterPro" id="IPR019760">
    <property type="entry name" value="DNA-dir_DNA_pol_A_CS"/>
</dbReference>
<evidence type="ECO:0000256" key="11">
    <source>
        <dbReference type="ARBA" id="ARBA00022839"/>
    </source>
</evidence>
<evidence type="ECO:0000256" key="10">
    <source>
        <dbReference type="ARBA" id="ARBA00022801"/>
    </source>
</evidence>
<dbReference type="SMART" id="SM00279">
    <property type="entry name" value="HhH2"/>
    <property type="match status" value="1"/>
</dbReference>
<dbReference type="InterPro" id="IPR008918">
    <property type="entry name" value="HhH2"/>
</dbReference>
<dbReference type="Gene3D" id="3.40.50.1010">
    <property type="entry name" value="5'-nuclease"/>
    <property type="match status" value="1"/>
</dbReference>
<evidence type="ECO:0000256" key="5">
    <source>
        <dbReference type="ARBA" id="ARBA00022679"/>
    </source>
</evidence>
<dbReference type="EMBL" id="JBHSAP010000007">
    <property type="protein sequence ID" value="MFC4075743.1"/>
    <property type="molecule type" value="Genomic_DNA"/>
</dbReference>
<dbReference type="InterPro" id="IPR036279">
    <property type="entry name" value="5-3_exonuclease_C_sf"/>
</dbReference>
<keyword evidence="22" id="KW-1185">Reference proteome</keyword>
<evidence type="ECO:0000256" key="4">
    <source>
        <dbReference type="ARBA" id="ARBA00020311"/>
    </source>
</evidence>
<dbReference type="CDD" id="cd06140">
    <property type="entry name" value="DNA_polA_I_Bacillus_like_exo"/>
    <property type="match status" value="1"/>
</dbReference>
<comment type="catalytic activity">
    <reaction evidence="15 17">
        <text>DNA(n) + a 2'-deoxyribonucleoside 5'-triphosphate = DNA(n+1) + diphosphate</text>
        <dbReference type="Rhea" id="RHEA:22508"/>
        <dbReference type="Rhea" id="RHEA-COMP:17339"/>
        <dbReference type="Rhea" id="RHEA-COMP:17340"/>
        <dbReference type="ChEBI" id="CHEBI:33019"/>
        <dbReference type="ChEBI" id="CHEBI:61560"/>
        <dbReference type="ChEBI" id="CHEBI:173112"/>
        <dbReference type="EC" id="2.7.7.7"/>
    </reaction>
</comment>
<evidence type="ECO:0000256" key="7">
    <source>
        <dbReference type="ARBA" id="ARBA00022705"/>
    </source>
</evidence>
<dbReference type="InterPro" id="IPR018320">
    <property type="entry name" value="DNA_polymerase_1"/>
</dbReference>
<organism evidence="21 22">
    <name type="scientific">Salinithrix halophila</name>
    <dbReference type="NCBI Taxonomy" id="1485204"/>
    <lineage>
        <taxon>Bacteria</taxon>
        <taxon>Bacillati</taxon>
        <taxon>Bacillota</taxon>
        <taxon>Bacilli</taxon>
        <taxon>Bacillales</taxon>
        <taxon>Thermoactinomycetaceae</taxon>
        <taxon>Salinithrix</taxon>
    </lineage>
</organism>
<evidence type="ECO:0000256" key="9">
    <source>
        <dbReference type="ARBA" id="ARBA00022763"/>
    </source>
</evidence>
<comment type="similarity">
    <text evidence="1 17">Belongs to the DNA polymerase type-A family.</text>
</comment>
<keyword evidence="10" id="KW-0378">Hydrolase</keyword>
<dbReference type="PANTHER" id="PTHR10133">
    <property type="entry name" value="DNA POLYMERASE I"/>
    <property type="match status" value="1"/>
</dbReference>
<evidence type="ECO:0000313" key="21">
    <source>
        <dbReference type="EMBL" id="MFC4075743.1"/>
    </source>
</evidence>
<dbReference type="SMART" id="SM00475">
    <property type="entry name" value="53EXOc"/>
    <property type="match status" value="1"/>
</dbReference>
<accession>A0ABV8JEP0</accession>
<keyword evidence="6 17" id="KW-0548">Nucleotidyltransferase</keyword>
<keyword evidence="11" id="KW-0269">Exonuclease</keyword>
<dbReference type="Gene3D" id="1.10.150.20">
    <property type="entry name" value="5' to 3' exonuclease, C-terminal subdomain"/>
    <property type="match status" value="2"/>
</dbReference>
<dbReference type="SMART" id="SM00474">
    <property type="entry name" value="35EXOc"/>
    <property type="match status" value="1"/>
</dbReference>
<dbReference type="SUPFAM" id="SSF47807">
    <property type="entry name" value="5' to 3' exonuclease, C-terminal subdomain"/>
    <property type="match status" value="1"/>
</dbReference>
<evidence type="ECO:0000256" key="14">
    <source>
        <dbReference type="ARBA" id="ARBA00023204"/>
    </source>
</evidence>
<evidence type="ECO:0000259" key="19">
    <source>
        <dbReference type="SMART" id="SM00475"/>
    </source>
</evidence>
<keyword evidence="7 17" id="KW-0235">DNA replication</keyword>
<dbReference type="NCBIfam" id="TIGR00593">
    <property type="entry name" value="pola"/>
    <property type="match status" value="1"/>
</dbReference>
<dbReference type="InterPro" id="IPR002421">
    <property type="entry name" value="5-3_exonuclease"/>
</dbReference>
<dbReference type="InterPro" id="IPR001098">
    <property type="entry name" value="DNA-dir_DNA_pol_A_palm_dom"/>
</dbReference>
<evidence type="ECO:0000256" key="6">
    <source>
        <dbReference type="ARBA" id="ARBA00022695"/>
    </source>
</evidence>
<feature type="domain" description="5'-3' exonuclease" evidence="19">
    <location>
        <begin position="2"/>
        <end position="261"/>
    </location>
</feature>
<keyword evidence="9 17" id="KW-0227">DNA damage</keyword>
<evidence type="ECO:0000256" key="3">
    <source>
        <dbReference type="ARBA" id="ARBA00012417"/>
    </source>
</evidence>
<dbReference type="Pfam" id="PF22619">
    <property type="entry name" value="DNA_polI_exo1"/>
    <property type="match status" value="1"/>
</dbReference>
<evidence type="ECO:0000256" key="1">
    <source>
        <dbReference type="ARBA" id="ARBA00007705"/>
    </source>
</evidence>
<dbReference type="EC" id="2.7.7.7" evidence="3 16"/>
<keyword evidence="13 17" id="KW-0238">DNA-binding</keyword>
<dbReference type="SUPFAM" id="SSF53098">
    <property type="entry name" value="Ribonuclease H-like"/>
    <property type="match status" value="1"/>
</dbReference>
<evidence type="ECO:0000259" key="20">
    <source>
        <dbReference type="SMART" id="SM00482"/>
    </source>
</evidence>
<dbReference type="SUPFAM" id="SSF88723">
    <property type="entry name" value="PIN domain-like"/>
    <property type="match status" value="1"/>
</dbReference>
<feature type="domain" description="3'-5' exonuclease" evidence="18">
    <location>
        <begin position="304"/>
        <end position="472"/>
    </location>
</feature>
<dbReference type="InterPro" id="IPR029060">
    <property type="entry name" value="PIN-like_dom_sf"/>
</dbReference>
<keyword evidence="5 17" id="KW-0808">Transferase</keyword>
<dbReference type="InterPro" id="IPR002562">
    <property type="entry name" value="3'-5'_exonuclease_dom"/>
</dbReference>
<dbReference type="PANTHER" id="PTHR10133:SF27">
    <property type="entry name" value="DNA POLYMERASE NU"/>
    <property type="match status" value="1"/>
</dbReference>